<dbReference type="Proteomes" id="UP000521199">
    <property type="component" value="Unassembled WGS sequence"/>
</dbReference>
<feature type="chain" id="PRO_5030602582" evidence="1">
    <location>
        <begin position="31"/>
        <end position="579"/>
    </location>
</feature>
<accession>A0A7W8D5N6</accession>
<evidence type="ECO:0000313" key="2">
    <source>
        <dbReference type="EMBL" id="MBB5208378.1"/>
    </source>
</evidence>
<dbReference type="EMBL" id="JACHHP010000003">
    <property type="protein sequence ID" value="MBB5208378.1"/>
    <property type="molecule type" value="Genomic_DNA"/>
</dbReference>
<dbReference type="RefSeq" id="WP_183960912.1">
    <property type="nucleotide sequence ID" value="NZ_JACHHP010000003.1"/>
</dbReference>
<proteinExistence type="predicted"/>
<evidence type="ECO:0000313" key="3">
    <source>
        <dbReference type="Proteomes" id="UP000521199"/>
    </source>
</evidence>
<gene>
    <name evidence="2" type="ORF">HNQ52_001920</name>
</gene>
<protein>
    <submittedName>
        <fullName evidence="2">Uncharacterized protein</fullName>
    </submittedName>
</protein>
<feature type="signal peptide" evidence="1">
    <location>
        <begin position="1"/>
        <end position="30"/>
    </location>
</feature>
<evidence type="ECO:0000256" key="1">
    <source>
        <dbReference type="SAM" id="SignalP"/>
    </source>
</evidence>
<sequence>MHPMPAFLRSTAATFALLAPALLAPCPALAADAVFFGPTPYLSAADTPDGFASGAMAIEDFEDGSVDSRLVRSTSSITPPGGITDSVDADDGAIDGSGNGGTSLFGASIRIGFTEPLPSAAGMVWTDGAAADVTFEAFGPDGQSLGSVGPVPLGDGSISGTTAEDRFFGARHAGGISAIAFTSAAVMEIDHVQYDAAGAVEPAIASTLEDGNLALLLPTPDGNLPSPAQTALALPVDARPHGLAFLGARSALFSDFAQPRLFRVALDDAGTVQTIALSGRSNGNGSLAVEPHGMYALSIGESNGAERVGEAVVLNFSVDPPLVTPMPAGLRVRGFVTAAIDFAPDRRAFVCHVNGVSVLRPPYTAIDIALPFPPVLASPSMCRLTRDGTRLFVTRMLSETEPTVNAIRTTAAPFSAASTFVEIPAPPDVQGLGPMAVSPDGQALIVGQQFLLPPAFAGARARAFIVRAPFDENATWTEIELPPGVNGSSCSDDGAVDDCPGFEHIEVSADGSLAILTGNSSSELAGAADAVPAVFVRNPFDDATRSAVAVQLAPEAGTPGRGAGGVRFRPARIFGDGFE</sequence>
<name>A0A7W8D5N6_9GAMM</name>
<dbReference type="InterPro" id="IPR015943">
    <property type="entry name" value="WD40/YVTN_repeat-like_dom_sf"/>
</dbReference>
<keyword evidence="1" id="KW-0732">Signal</keyword>
<dbReference type="SUPFAM" id="SSF101898">
    <property type="entry name" value="NHL repeat"/>
    <property type="match status" value="1"/>
</dbReference>
<organism evidence="2 3">
    <name type="scientific">Chiayiivirga flava</name>
    <dbReference type="NCBI Taxonomy" id="659595"/>
    <lineage>
        <taxon>Bacteria</taxon>
        <taxon>Pseudomonadati</taxon>
        <taxon>Pseudomonadota</taxon>
        <taxon>Gammaproteobacteria</taxon>
        <taxon>Lysobacterales</taxon>
        <taxon>Lysobacteraceae</taxon>
        <taxon>Chiayiivirga</taxon>
    </lineage>
</organism>
<keyword evidence="3" id="KW-1185">Reference proteome</keyword>
<reference evidence="2 3" key="1">
    <citation type="submission" date="2020-08" db="EMBL/GenBank/DDBJ databases">
        <title>Genomic Encyclopedia of Type Strains, Phase IV (KMG-IV): sequencing the most valuable type-strain genomes for metagenomic binning, comparative biology and taxonomic classification.</title>
        <authorList>
            <person name="Goeker M."/>
        </authorList>
    </citation>
    <scope>NUCLEOTIDE SEQUENCE [LARGE SCALE GENOMIC DNA]</scope>
    <source>
        <strain evidence="2 3">DSM 24163</strain>
    </source>
</reference>
<dbReference type="AlphaFoldDB" id="A0A7W8D5N6"/>
<dbReference type="Gene3D" id="2.130.10.10">
    <property type="entry name" value="YVTN repeat-like/Quinoprotein amine dehydrogenase"/>
    <property type="match status" value="1"/>
</dbReference>
<comment type="caution">
    <text evidence="2">The sequence shown here is derived from an EMBL/GenBank/DDBJ whole genome shotgun (WGS) entry which is preliminary data.</text>
</comment>